<name>A0A5J5EEM7_9PEZI</name>
<dbReference type="SMART" id="SM00443">
    <property type="entry name" value="G_patch"/>
    <property type="match status" value="1"/>
</dbReference>
<feature type="compositionally biased region" description="Basic residues" evidence="2">
    <location>
        <begin position="286"/>
        <end position="306"/>
    </location>
</feature>
<dbReference type="InterPro" id="IPR000467">
    <property type="entry name" value="G_patch_dom"/>
</dbReference>
<dbReference type="InterPro" id="IPR016197">
    <property type="entry name" value="Chromo-like_dom_sf"/>
</dbReference>
<feature type="compositionally biased region" description="Acidic residues" evidence="2">
    <location>
        <begin position="112"/>
        <end position="123"/>
    </location>
</feature>
<evidence type="ECO:0000313" key="7">
    <source>
        <dbReference type="Proteomes" id="UP000326924"/>
    </source>
</evidence>
<dbReference type="Pfam" id="PF00385">
    <property type="entry name" value="Chromo"/>
    <property type="match status" value="1"/>
</dbReference>
<dbReference type="InterPro" id="IPR001374">
    <property type="entry name" value="R3H_dom"/>
</dbReference>
<dbReference type="SUPFAM" id="SSF54160">
    <property type="entry name" value="Chromo domain-like"/>
    <property type="match status" value="1"/>
</dbReference>
<evidence type="ECO:0000313" key="6">
    <source>
        <dbReference type="EMBL" id="KAA8893804.1"/>
    </source>
</evidence>
<dbReference type="PANTHER" id="PTHR14195">
    <property type="entry name" value="G PATCH DOMAIN CONTAINING PROTEIN 2"/>
    <property type="match status" value="1"/>
</dbReference>
<feature type="compositionally biased region" description="Acidic residues" evidence="2">
    <location>
        <begin position="91"/>
        <end position="102"/>
    </location>
</feature>
<protein>
    <recommendedName>
        <fullName evidence="8">Protein SQS1</fullName>
    </recommendedName>
</protein>
<feature type="region of interest" description="Disordered" evidence="2">
    <location>
        <begin position="77"/>
        <end position="131"/>
    </location>
</feature>
<dbReference type="OrthoDB" id="21470at2759"/>
<dbReference type="InterPro" id="IPR023780">
    <property type="entry name" value="Chromo_domain"/>
</dbReference>
<dbReference type="InterPro" id="IPR051189">
    <property type="entry name" value="Splicing_assoc_domain"/>
</dbReference>
<comment type="caution">
    <text evidence="6">The sequence shown here is derived from an EMBL/GenBank/DDBJ whole genome shotgun (WGS) entry which is preliminary data.</text>
</comment>
<dbReference type="PROSITE" id="PS51061">
    <property type="entry name" value="R3H"/>
    <property type="match status" value="1"/>
</dbReference>
<sequence length="812" mass="90943">MATSIPRSTTVCRSSRAAHFPCDNSRVAAATAAAKPFREFSMREEARNTELHRNPWGGQLRQSPIAFVPAGALDPAELLKPINAEPREEKEEVDESEGEADAPNDLMRDDFSPLEDNGEETTDQIDVGKIDLGKDDDEVKVTLIKEQEEEVEAKMEDEEADATVFTKEEVEVKIEDGEVEDTVVKEEETFFMLDLHGDDVVDAKLAVPTVREPLPELSDASTSSEKIVFVPRGKRNAQPSEPATRQLIPARTITTQSAPPIVLTESSKAAQPEEDFIKLKNPSTWNKKRVTQGNKHRKPNVSRRRKDKEDDPAFRDYLENITAQIAEESESGGGKATNMVLRELGGGPGDDLWADADTDTDDEEDDENDEEAIRRYRAGWDADCFREFDDISTDEEYPRGLVSAILRKRIRPSGVQYLIKWDGYEIEDATWILKDKLDSSADAKIKRFEADILEVEKKQNLAESSGSESDGESDDEEGEEDDDGEEEEVDTDEDLKLAQLLQRQEELQMMGVDTYDEIMDLDDEFFPMGVGKKSKAQKKRASRRAIPDITPDRSGRYPSASQMAVEYDGFDVMDWQRASLASIKQKKGKGRIAAAVLNLSDSELEATLHRTWRKDREKKKLRKIQRQELRLQGLLGVNSGKPDLKEKYKAGITRAQAFEEIKNFMLRDHNSIALPPMNKLDRKLVHELAAKLNCTSKSIGKGRSRFTTIIKTSRSALYEGDEEAIDDIFRLSSFAKHHFSKSEKIRRQRPAGWGHGMVVGADAPVIGADNRGRQMLEKMGYKAGMTLGVEGNGRGIAEPVMAIMRMGKAGLG</sequence>
<organism evidence="6 7">
    <name type="scientific">Sphaerosporella brunnea</name>
    <dbReference type="NCBI Taxonomy" id="1250544"/>
    <lineage>
        <taxon>Eukaryota</taxon>
        <taxon>Fungi</taxon>
        <taxon>Dikarya</taxon>
        <taxon>Ascomycota</taxon>
        <taxon>Pezizomycotina</taxon>
        <taxon>Pezizomycetes</taxon>
        <taxon>Pezizales</taxon>
        <taxon>Pyronemataceae</taxon>
        <taxon>Sphaerosporella</taxon>
    </lineage>
</organism>
<feature type="compositionally biased region" description="Acidic residues" evidence="2">
    <location>
        <begin position="469"/>
        <end position="493"/>
    </location>
</feature>
<dbReference type="Gene3D" id="3.30.1370.50">
    <property type="entry name" value="R3H-like domain"/>
    <property type="match status" value="1"/>
</dbReference>
<dbReference type="CDD" id="cd00024">
    <property type="entry name" value="CD_CSD"/>
    <property type="match status" value="1"/>
</dbReference>
<dbReference type="InterPro" id="IPR036867">
    <property type="entry name" value="R3H_dom_sf"/>
</dbReference>
<feature type="domain" description="G-patch" evidence="4">
    <location>
        <begin position="768"/>
        <end position="812"/>
    </location>
</feature>
<evidence type="ECO:0000259" key="4">
    <source>
        <dbReference type="PROSITE" id="PS50174"/>
    </source>
</evidence>
<dbReference type="EMBL" id="VXIS01000399">
    <property type="protein sequence ID" value="KAA8893804.1"/>
    <property type="molecule type" value="Genomic_DNA"/>
</dbReference>
<dbReference type="SMART" id="SM00298">
    <property type="entry name" value="CHROMO"/>
    <property type="match status" value="1"/>
</dbReference>
<feature type="region of interest" description="Disordered" evidence="2">
    <location>
        <begin position="215"/>
        <end position="370"/>
    </location>
</feature>
<dbReference type="Gene3D" id="2.40.50.40">
    <property type="match status" value="1"/>
</dbReference>
<keyword evidence="7" id="KW-1185">Reference proteome</keyword>
<dbReference type="PROSITE" id="PS50013">
    <property type="entry name" value="CHROMO_2"/>
    <property type="match status" value="1"/>
</dbReference>
<dbReference type="GO" id="GO:0006338">
    <property type="term" value="P:chromatin remodeling"/>
    <property type="evidence" value="ECO:0007669"/>
    <property type="project" value="UniProtKB-ARBA"/>
</dbReference>
<feature type="domain" description="R3H" evidence="5">
    <location>
        <begin position="651"/>
        <end position="713"/>
    </location>
</feature>
<evidence type="ECO:0000256" key="1">
    <source>
        <dbReference type="ARBA" id="ARBA00011353"/>
    </source>
</evidence>
<dbReference type="Proteomes" id="UP000326924">
    <property type="component" value="Unassembled WGS sequence"/>
</dbReference>
<evidence type="ECO:0000256" key="2">
    <source>
        <dbReference type="SAM" id="MobiDB-lite"/>
    </source>
</evidence>
<reference evidence="6 7" key="1">
    <citation type="submission" date="2019-09" db="EMBL/GenBank/DDBJ databases">
        <title>Draft genome of the ectomycorrhizal ascomycete Sphaerosporella brunnea.</title>
        <authorList>
            <consortium name="DOE Joint Genome Institute"/>
            <person name="Benucci G.M."/>
            <person name="Marozzi G."/>
            <person name="Antonielli L."/>
            <person name="Sanchez S."/>
            <person name="Marco P."/>
            <person name="Wang X."/>
            <person name="Falini L.B."/>
            <person name="Barry K."/>
            <person name="Haridas S."/>
            <person name="Lipzen A."/>
            <person name="Labutti K."/>
            <person name="Grigoriev I.V."/>
            <person name="Murat C."/>
            <person name="Martin F."/>
            <person name="Albertini E."/>
            <person name="Donnini D."/>
            <person name="Bonito G."/>
        </authorList>
    </citation>
    <scope>NUCLEOTIDE SEQUENCE [LARGE SCALE GENOMIC DNA]</scope>
    <source>
        <strain evidence="6 7">Sb_GMNB300</strain>
    </source>
</reference>
<evidence type="ECO:0008006" key="8">
    <source>
        <dbReference type="Google" id="ProtNLM"/>
    </source>
</evidence>
<feature type="domain" description="Chromo" evidence="3">
    <location>
        <begin position="400"/>
        <end position="460"/>
    </location>
</feature>
<dbReference type="InParanoid" id="A0A5J5EEM7"/>
<proteinExistence type="predicted"/>
<gene>
    <name evidence="6" type="ORF">FN846DRAFT_977303</name>
</gene>
<dbReference type="SMART" id="SM00393">
    <property type="entry name" value="R3H"/>
    <property type="match status" value="1"/>
</dbReference>
<dbReference type="PROSITE" id="PS50174">
    <property type="entry name" value="G_PATCH"/>
    <property type="match status" value="1"/>
</dbReference>
<dbReference type="GO" id="GO:0003676">
    <property type="term" value="F:nucleic acid binding"/>
    <property type="evidence" value="ECO:0007669"/>
    <property type="project" value="UniProtKB-UniRule"/>
</dbReference>
<dbReference type="SUPFAM" id="SSF82708">
    <property type="entry name" value="R3H domain"/>
    <property type="match status" value="1"/>
</dbReference>
<feature type="region of interest" description="Disordered" evidence="2">
    <location>
        <begin position="459"/>
        <end position="493"/>
    </location>
</feature>
<feature type="compositionally biased region" description="Acidic residues" evidence="2">
    <location>
        <begin position="352"/>
        <end position="370"/>
    </location>
</feature>
<feature type="compositionally biased region" description="Basic and acidic residues" evidence="2">
    <location>
        <begin position="307"/>
        <end position="318"/>
    </location>
</feature>
<evidence type="ECO:0000259" key="5">
    <source>
        <dbReference type="PROSITE" id="PS51061"/>
    </source>
</evidence>
<feature type="compositionally biased region" description="Polar residues" evidence="2">
    <location>
        <begin position="252"/>
        <end position="269"/>
    </location>
</feature>
<comment type="subunit">
    <text evidence="1">Component of the NuA4 histone acetyltransferase complex.</text>
</comment>
<accession>A0A5J5EEM7</accession>
<evidence type="ECO:0000259" key="3">
    <source>
        <dbReference type="PROSITE" id="PS50013"/>
    </source>
</evidence>
<dbReference type="InterPro" id="IPR000953">
    <property type="entry name" value="Chromo/chromo_shadow_dom"/>
</dbReference>
<dbReference type="AlphaFoldDB" id="A0A5J5EEM7"/>
<dbReference type="Pfam" id="PF01424">
    <property type="entry name" value="R3H"/>
    <property type="match status" value="1"/>
</dbReference>
<dbReference type="Pfam" id="PF01585">
    <property type="entry name" value="G-patch"/>
    <property type="match status" value="1"/>
</dbReference>